<dbReference type="OrthoDB" id="9793973at2"/>
<dbReference type="InterPro" id="IPR048641">
    <property type="entry name" value="RlmN_N"/>
</dbReference>
<evidence type="ECO:0000256" key="14">
    <source>
        <dbReference type="HAMAP-Rule" id="MF_01849"/>
    </source>
</evidence>
<name>A0A2U3QKM9_9BACT</name>
<keyword evidence="3 14" id="KW-0004">4Fe-4S</keyword>
<keyword evidence="10 14" id="KW-0479">Metal-binding</keyword>
<dbReference type="Pfam" id="PF21016">
    <property type="entry name" value="RlmN_N"/>
    <property type="match status" value="1"/>
</dbReference>
<feature type="binding site" evidence="14">
    <location>
        <begin position="161"/>
        <end position="162"/>
    </location>
    <ligand>
        <name>S-adenosyl-L-methionine</name>
        <dbReference type="ChEBI" id="CHEBI:59789"/>
    </ligand>
</feature>
<dbReference type="InterPro" id="IPR006638">
    <property type="entry name" value="Elp3/MiaA/NifB-like_rSAM"/>
</dbReference>
<dbReference type="InterPro" id="IPR013785">
    <property type="entry name" value="Aldolase_TIM"/>
</dbReference>
<keyword evidence="8 14" id="KW-0949">S-adenosyl-L-methionine</keyword>
<dbReference type="FunFam" id="3.20.20.70:FF:000014">
    <property type="entry name" value="Probable dual-specificity RNA methyltransferase RlmN"/>
    <property type="match status" value="1"/>
</dbReference>
<dbReference type="Pfam" id="PF04055">
    <property type="entry name" value="Radical_SAM"/>
    <property type="match status" value="1"/>
</dbReference>
<feature type="domain" description="Radical SAM core" evidence="15">
    <location>
        <begin position="99"/>
        <end position="328"/>
    </location>
</feature>
<dbReference type="PANTHER" id="PTHR30544">
    <property type="entry name" value="23S RRNA METHYLTRANSFERASE"/>
    <property type="match status" value="1"/>
</dbReference>
<dbReference type="Gene3D" id="1.10.150.530">
    <property type="match status" value="1"/>
</dbReference>
<evidence type="ECO:0000256" key="3">
    <source>
        <dbReference type="ARBA" id="ARBA00022485"/>
    </source>
</evidence>
<dbReference type="GO" id="GO:0019843">
    <property type="term" value="F:rRNA binding"/>
    <property type="evidence" value="ECO:0007669"/>
    <property type="project" value="UniProtKB-UniRule"/>
</dbReference>
<dbReference type="GO" id="GO:0005737">
    <property type="term" value="C:cytoplasm"/>
    <property type="evidence" value="ECO:0007669"/>
    <property type="project" value="UniProtKB-SubCell"/>
</dbReference>
<comment type="similarity">
    <text evidence="2 14">Belongs to the radical SAM superfamily. RlmN family.</text>
</comment>
<evidence type="ECO:0000256" key="4">
    <source>
        <dbReference type="ARBA" id="ARBA00022490"/>
    </source>
</evidence>
<dbReference type="SFLD" id="SFLDF00275">
    <property type="entry name" value="adenosine_C2_methyltransferase"/>
    <property type="match status" value="1"/>
</dbReference>
<evidence type="ECO:0000256" key="1">
    <source>
        <dbReference type="ARBA" id="ARBA00004496"/>
    </source>
</evidence>
<dbReference type="PROSITE" id="PS51918">
    <property type="entry name" value="RADICAL_SAM"/>
    <property type="match status" value="1"/>
</dbReference>
<dbReference type="Gene3D" id="3.20.20.70">
    <property type="entry name" value="Aldolase class I"/>
    <property type="match status" value="1"/>
</dbReference>
<evidence type="ECO:0000256" key="13">
    <source>
        <dbReference type="ARBA" id="ARBA00023157"/>
    </source>
</evidence>
<dbReference type="EC" id="2.1.1.192" evidence="14"/>
<dbReference type="SFLD" id="SFLDG01062">
    <property type="entry name" value="methyltransferase_(Class_A)"/>
    <property type="match status" value="1"/>
</dbReference>
<dbReference type="GO" id="GO:0030488">
    <property type="term" value="P:tRNA methylation"/>
    <property type="evidence" value="ECO:0007669"/>
    <property type="project" value="UniProtKB-UniRule"/>
</dbReference>
<dbReference type="InterPro" id="IPR040072">
    <property type="entry name" value="Methyltransferase_A"/>
</dbReference>
<dbReference type="InterPro" id="IPR004383">
    <property type="entry name" value="rRNA_lsu_MTrfase_RlmN/Cfr"/>
</dbReference>
<evidence type="ECO:0000256" key="9">
    <source>
        <dbReference type="ARBA" id="ARBA00022694"/>
    </source>
</evidence>
<feature type="active site" description="Proton acceptor" evidence="14">
    <location>
        <position position="93"/>
    </location>
</feature>
<evidence type="ECO:0000256" key="2">
    <source>
        <dbReference type="ARBA" id="ARBA00007544"/>
    </source>
</evidence>
<evidence type="ECO:0000259" key="15">
    <source>
        <dbReference type="PROSITE" id="PS51918"/>
    </source>
</evidence>
<comment type="catalytic activity">
    <reaction evidence="14">
        <text>adenosine(37) in tRNA + 2 reduced [2Fe-2S]-[ferredoxin] + 2 S-adenosyl-L-methionine = 2-methyladenosine(37) in tRNA + 5'-deoxyadenosine + L-methionine + 2 oxidized [2Fe-2S]-[ferredoxin] + S-adenosyl-L-homocysteine</text>
        <dbReference type="Rhea" id="RHEA:43332"/>
        <dbReference type="Rhea" id="RHEA-COMP:10000"/>
        <dbReference type="Rhea" id="RHEA-COMP:10001"/>
        <dbReference type="Rhea" id="RHEA-COMP:10162"/>
        <dbReference type="Rhea" id="RHEA-COMP:10485"/>
        <dbReference type="ChEBI" id="CHEBI:17319"/>
        <dbReference type="ChEBI" id="CHEBI:33737"/>
        <dbReference type="ChEBI" id="CHEBI:33738"/>
        <dbReference type="ChEBI" id="CHEBI:57844"/>
        <dbReference type="ChEBI" id="CHEBI:57856"/>
        <dbReference type="ChEBI" id="CHEBI:59789"/>
        <dbReference type="ChEBI" id="CHEBI:74411"/>
        <dbReference type="ChEBI" id="CHEBI:74497"/>
        <dbReference type="EC" id="2.1.1.192"/>
    </reaction>
</comment>
<comment type="subcellular location">
    <subcellularLocation>
        <location evidence="1 14">Cytoplasm</location>
    </subcellularLocation>
</comment>
<keyword evidence="5 14" id="KW-0698">rRNA processing</keyword>
<dbReference type="HAMAP" id="MF_01849">
    <property type="entry name" value="RNA_methyltr_RlmN"/>
    <property type="match status" value="1"/>
</dbReference>
<dbReference type="InterPro" id="IPR027492">
    <property type="entry name" value="RNA_MTrfase_RlmN"/>
</dbReference>
<keyword evidence="17" id="KW-1185">Reference proteome</keyword>
<protein>
    <recommendedName>
        <fullName evidence="14">Probable dual-specificity RNA methyltransferase RlmN</fullName>
        <ecNumber evidence="14">2.1.1.192</ecNumber>
    </recommendedName>
    <alternativeName>
        <fullName evidence="14">23S rRNA (adenine(2503)-C(2))-methyltransferase</fullName>
    </alternativeName>
    <alternativeName>
        <fullName evidence="14">23S rRNA m2A2503 methyltransferase</fullName>
    </alternativeName>
    <alternativeName>
        <fullName evidence="14">Ribosomal RNA large subunit methyltransferase N</fullName>
    </alternativeName>
    <alternativeName>
        <fullName evidence="14">tRNA (adenine(37)-C(2))-methyltransferase</fullName>
    </alternativeName>
    <alternativeName>
        <fullName evidence="14">tRNA m2A37 methyltransferase</fullName>
    </alternativeName>
</protein>
<dbReference type="GO" id="GO:0000049">
    <property type="term" value="F:tRNA binding"/>
    <property type="evidence" value="ECO:0007669"/>
    <property type="project" value="UniProtKB-UniRule"/>
</dbReference>
<evidence type="ECO:0000256" key="7">
    <source>
        <dbReference type="ARBA" id="ARBA00022679"/>
    </source>
</evidence>
<dbReference type="CDD" id="cd01335">
    <property type="entry name" value="Radical_SAM"/>
    <property type="match status" value="1"/>
</dbReference>
<feature type="binding site" evidence="14">
    <location>
        <position position="120"/>
    </location>
    <ligand>
        <name>[4Fe-4S] cluster</name>
        <dbReference type="ChEBI" id="CHEBI:49883"/>
        <note>4Fe-4S-S-AdoMet</note>
    </ligand>
</feature>
<evidence type="ECO:0000313" key="17">
    <source>
        <dbReference type="Proteomes" id="UP000245125"/>
    </source>
</evidence>
<dbReference type="Proteomes" id="UP000245125">
    <property type="component" value="Unassembled WGS sequence"/>
</dbReference>
<dbReference type="InterPro" id="IPR007197">
    <property type="entry name" value="rSAM"/>
</dbReference>
<keyword evidence="4 14" id="KW-0963">Cytoplasm</keyword>
<dbReference type="InterPro" id="IPR058240">
    <property type="entry name" value="rSAM_sf"/>
</dbReference>
<evidence type="ECO:0000313" key="16">
    <source>
        <dbReference type="EMBL" id="SPQ01958.1"/>
    </source>
</evidence>
<feature type="binding site" evidence="14">
    <location>
        <position position="290"/>
    </location>
    <ligand>
        <name>S-adenosyl-L-methionine</name>
        <dbReference type="ChEBI" id="CHEBI:59789"/>
    </ligand>
</feature>
<dbReference type="PANTHER" id="PTHR30544:SF5">
    <property type="entry name" value="RADICAL SAM CORE DOMAIN-CONTAINING PROTEIN"/>
    <property type="match status" value="1"/>
</dbReference>
<keyword evidence="7 14" id="KW-0808">Transferase</keyword>
<comment type="cofactor">
    <cofactor evidence="14">
        <name>[4Fe-4S] cluster</name>
        <dbReference type="ChEBI" id="CHEBI:49883"/>
    </cofactor>
    <text evidence="14">Binds 1 [4Fe-4S] cluster. The cluster is coordinated with 3 cysteines and an exchangeable S-adenosyl-L-methionine.</text>
</comment>
<dbReference type="SUPFAM" id="SSF102114">
    <property type="entry name" value="Radical SAM enzymes"/>
    <property type="match status" value="1"/>
</dbReference>
<sequence length="340" mass="37916">MGKKVNLKSFSKDELFHFIEVAGLPRFRAGQLIHWIYQRYATDISCITELSKELRSGLERMAYISDLKLLRRLKSSDGTEKFLFSLEDAETIESVLIPDDARLTLCISSQVGCAMGCKFCLTGKLGLIRNLRAYEIADQVIAVNRLILPQKITNIVMMGMGEPLANLDEVAEALWRITEFIDISKRRITLSTAGLVPRMALLADRAPHVNLAVSLNASSDKVRDDIMPINRRYPLKALIEACKKFPLGPRRRITFEYVLIGGVNDSPEDAGRLVKLVRGLRCKINLIPLNPHPESGMKRPSDAVVLKFQKALVDSGLTAFIRESKGQDILAACGQLRAGH</sequence>
<feature type="binding site" evidence="14">
    <location>
        <position position="113"/>
    </location>
    <ligand>
        <name>[4Fe-4S] cluster</name>
        <dbReference type="ChEBI" id="CHEBI:49883"/>
        <note>4Fe-4S-S-AdoMet</note>
    </ligand>
</feature>
<evidence type="ECO:0000256" key="12">
    <source>
        <dbReference type="ARBA" id="ARBA00023014"/>
    </source>
</evidence>
<proteinExistence type="inferred from homology"/>
<keyword evidence="6 14" id="KW-0489">Methyltransferase</keyword>
<dbReference type="AlphaFoldDB" id="A0A2U3QKM9"/>
<keyword evidence="9 14" id="KW-0819">tRNA processing</keyword>
<feature type="active site" description="S-methylcysteine intermediate" evidence="14">
    <location>
        <position position="333"/>
    </location>
</feature>
<evidence type="ECO:0000256" key="6">
    <source>
        <dbReference type="ARBA" id="ARBA00022603"/>
    </source>
</evidence>
<feature type="binding site" evidence="14">
    <location>
        <begin position="214"/>
        <end position="216"/>
    </location>
    <ligand>
        <name>S-adenosyl-L-methionine</name>
        <dbReference type="ChEBI" id="CHEBI:59789"/>
    </ligand>
</feature>
<keyword evidence="11 14" id="KW-0408">Iron</keyword>
<dbReference type="GO" id="GO:0051539">
    <property type="term" value="F:4 iron, 4 sulfur cluster binding"/>
    <property type="evidence" value="ECO:0007669"/>
    <property type="project" value="UniProtKB-UniRule"/>
</dbReference>
<feature type="binding site" evidence="14">
    <location>
        <position position="191"/>
    </location>
    <ligand>
        <name>S-adenosyl-L-methionine</name>
        <dbReference type="ChEBI" id="CHEBI:59789"/>
    </ligand>
</feature>
<evidence type="ECO:0000256" key="8">
    <source>
        <dbReference type="ARBA" id="ARBA00022691"/>
    </source>
</evidence>
<keyword evidence="12 14" id="KW-0411">Iron-sulfur</keyword>
<organism evidence="16 17">
    <name type="scientific">Candidatus Sulfobium mesophilum</name>
    <dbReference type="NCBI Taxonomy" id="2016548"/>
    <lineage>
        <taxon>Bacteria</taxon>
        <taxon>Pseudomonadati</taxon>
        <taxon>Nitrospirota</taxon>
        <taxon>Nitrospiria</taxon>
        <taxon>Nitrospirales</taxon>
        <taxon>Nitrospiraceae</taxon>
        <taxon>Candidatus Sulfobium</taxon>
    </lineage>
</organism>
<dbReference type="GO" id="GO:0002935">
    <property type="term" value="F:tRNA (adenine(37)-C2)-methyltransferase activity"/>
    <property type="evidence" value="ECO:0007669"/>
    <property type="project" value="UniProtKB-UniRule"/>
</dbReference>
<dbReference type="NCBIfam" id="TIGR00048">
    <property type="entry name" value="rRNA_mod_RlmN"/>
    <property type="match status" value="1"/>
</dbReference>
<evidence type="ECO:0000256" key="11">
    <source>
        <dbReference type="ARBA" id="ARBA00023004"/>
    </source>
</evidence>
<reference evidence="17" key="1">
    <citation type="submission" date="2018-03" db="EMBL/GenBank/DDBJ databases">
        <authorList>
            <person name="Zecchin S."/>
        </authorList>
    </citation>
    <scope>NUCLEOTIDE SEQUENCE [LARGE SCALE GENOMIC DNA]</scope>
</reference>
<evidence type="ECO:0000256" key="5">
    <source>
        <dbReference type="ARBA" id="ARBA00022552"/>
    </source>
</evidence>
<keyword evidence="13 14" id="KW-1015">Disulfide bond</keyword>
<evidence type="ECO:0000256" key="10">
    <source>
        <dbReference type="ARBA" id="ARBA00022723"/>
    </source>
</evidence>
<comment type="caution">
    <text evidence="14">Lacks conserved residue(s) required for the propagation of feature annotation.</text>
</comment>
<dbReference type="GO" id="GO:0070040">
    <property type="term" value="F:rRNA (adenine(2503)-C2-)-methyltransferase activity"/>
    <property type="evidence" value="ECO:0007669"/>
    <property type="project" value="UniProtKB-UniRule"/>
</dbReference>
<comment type="catalytic activity">
    <reaction evidence="14">
        <text>adenosine(2503) in 23S rRNA + 2 reduced [2Fe-2S]-[ferredoxin] + 2 S-adenosyl-L-methionine = 2-methyladenosine(2503) in 23S rRNA + 5'-deoxyadenosine + L-methionine + 2 oxidized [2Fe-2S]-[ferredoxin] + S-adenosyl-L-homocysteine</text>
        <dbReference type="Rhea" id="RHEA:42916"/>
        <dbReference type="Rhea" id="RHEA-COMP:10000"/>
        <dbReference type="Rhea" id="RHEA-COMP:10001"/>
        <dbReference type="Rhea" id="RHEA-COMP:10152"/>
        <dbReference type="Rhea" id="RHEA-COMP:10282"/>
        <dbReference type="ChEBI" id="CHEBI:17319"/>
        <dbReference type="ChEBI" id="CHEBI:33737"/>
        <dbReference type="ChEBI" id="CHEBI:33738"/>
        <dbReference type="ChEBI" id="CHEBI:57844"/>
        <dbReference type="ChEBI" id="CHEBI:57856"/>
        <dbReference type="ChEBI" id="CHEBI:59789"/>
        <dbReference type="ChEBI" id="CHEBI:74411"/>
        <dbReference type="ChEBI" id="CHEBI:74497"/>
        <dbReference type="EC" id="2.1.1.192"/>
    </reaction>
</comment>
<dbReference type="GO" id="GO:0046872">
    <property type="term" value="F:metal ion binding"/>
    <property type="evidence" value="ECO:0007669"/>
    <property type="project" value="UniProtKB-KW"/>
</dbReference>
<feature type="binding site" evidence="14">
    <location>
        <position position="117"/>
    </location>
    <ligand>
        <name>[4Fe-4S] cluster</name>
        <dbReference type="ChEBI" id="CHEBI:49883"/>
        <note>4Fe-4S-S-AdoMet</note>
    </ligand>
</feature>
<accession>A0A2U3QKM9</accession>
<comment type="function">
    <text evidence="14">Specifically methylates position 2 of adenine 2503 in 23S rRNA and position 2 of adenine 37 in tRNAs.</text>
</comment>
<dbReference type="PIRSF" id="PIRSF006004">
    <property type="entry name" value="CHP00048"/>
    <property type="match status" value="1"/>
</dbReference>
<comment type="miscellaneous">
    <text evidence="14">Reaction proceeds by a ping-pong mechanism involving intermediate methylation of a conserved cysteine residue.</text>
</comment>
<dbReference type="SFLD" id="SFLDS00029">
    <property type="entry name" value="Radical_SAM"/>
    <property type="match status" value="1"/>
</dbReference>
<dbReference type="GO" id="GO:0070475">
    <property type="term" value="P:rRNA base methylation"/>
    <property type="evidence" value="ECO:0007669"/>
    <property type="project" value="UniProtKB-UniRule"/>
</dbReference>
<gene>
    <name evidence="14 16" type="primary">rlmN</name>
    <name evidence="16" type="ORF">NBG4_810001</name>
</gene>
<dbReference type="SMART" id="SM00729">
    <property type="entry name" value="Elp3"/>
    <property type="match status" value="1"/>
</dbReference>
<dbReference type="EMBL" id="OUUY01000132">
    <property type="protein sequence ID" value="SPQ01958.1"/>
    <property type="molecule type" value="Genomic_DNA"/>
</dbReference>